<sequence length="23" mass="2630">MKLEKSIHNNQTIGDPFAWACLL</sequence>
<reference evidence="1" key="2">
    <citation type="journal article" date="2015" name="Fish Shellfish Immunol.">
        <title>Early steps in the European eel (Anguilla anguilla)-Vibrio vulnificus interaction in the gills: Role of the RtxA13 toxin.</title>
        <authorList>
            <person name="Callol A."/>
            <person name="Pajuelo D."/>
            <person name="Ebbesson L."/>
            <person name="Teles M."/>
            <person name="MacKenzie S."/>
            <person name="Amaro C."/>
        </authorList>
    </citation>
    <scope>NUCLEOTIDE SEQUENCE</scope>
</reference>
<reference evidence="1" key="1">
    <citation type="submission" date="2014-11" db="EMBL/GenBank/DDBJ databases">
        <authorList>
            <person name="Amaro Gonzalez C."/>
        </authorList>
    </citation>
    <scope>NUCLEOTIDE SEQUENCE</scope>
</reference>
<proteinExistence type="predicted"/>
<dbReference type="AlphaFoldDB" id="A0A0E9R686"/>
<name>A0A0E9R686_ANGAN</name>
<accession>A0A0E9R686</accession>
<evidence type="ECO:0000313" key="1">
    <source>
        <dbReference type="EMBL" id="JAH23985.1"/>
    </source>
</evidence>
<organism evidence="1">
    <name type="scientific">Anguilla anguilla</name>
    <name type="common">European freshwater eel</name>
    <name type="synonym">Muraena anguilla</name>
    <dbReference type="NCBI Taxonomy" id="7936"/>
    <lineage>
        <taxon>Eukaryota</taxon>
        <taxon>Metazoa</taxon>
        <taxon>Chordata</taxon>
        <taxon>Craniata</taxon>
        <taxon>Vertebrata</taxon>
        <taxon>Euteleostomi</taxon>
        <taxon>Actinopterygii</taxon>
        <taxon>Neopterygii</taxon>
        <taxon>Teleostei</taxon>
        <taxon>Anguilliformes</taxon>
        <taxon>Anguillidae</taxon>
        <taxon>Anguilla</taxon>
    </lineage>
</organism>
<protein>
    <submittedName>
        <fullName evidence="1">Uncharacterized protein</fullName>
    </submittedName>
</protein>
<dbReference type="EMBL" id="GBXM01084592">
    <property type="protein sequence ID" value="JAH23985.1"/>
    <property type="molecule type" value="Transcribed_RNA"/>
</dbReference>